<evidence type="ECO:0000313" key="6">
    <source>
        <dbReference type="Proteomes" id="UP001217089"/>
    </source>
</evidence>
<dbReference type="SMART" id="SM00110">
    <property type="entry name" value="C1Q"/>
    <property type="match status" value="1"/>
</dbReference>
<dbReference type="SUPFAM" id="SSF49842">
    <property type="entry name" value="TNF-like"/>
    <property type="match status" value="1"/>
</dbReference>
<gene>
    <name evidence="5" type="ORF">KUTeg_000190</name>
</gene>
<evidence type="ECO:0000256" key="3">
    <source>
        <dbReference type="SAM" id="MobiDB-lite"/>
    </source>
</evidence>
<accession>A0ABQ9FWZ3</accession>
<dbReference type="EMBL" id="JARBDR010000018">
    <property type="protein sequence ID" value="KAJ8321719.1"/>
    <property type="molecule type" value="Genomic_DNA"/>
</dbReference>
<dbReference type="InterPro" id="IPR008983">
    <property type="entry name" value="Tumour_necrosis_fac-like_dom"/>
</dbReference>
<proteinExistence type="predicted"/>
<dbReference type="InterPro" id="IPR001073">
    <property type="entry name" value="C1q_dom"/>
</dbReference>
<feature type="region of interest" description="Disordered" evidence="3">
    <location>
        <begin position="174"/>
        <end position="198"/>
    </location>
</feature>
<dbReference type="PROSITE" id="PS50871">
    <property type="entry name" value="C1Q"/>
    <property type="match status" value="1"/>
</dbReference>
<evidence type="ECO:0000256" key="2">
    <source>
        <dbReference type="ARBA" id="ARBA00022525"/>
    </source>
</evidence>
<sequence>MQEQAHREKQNKENDSKEKLLGTNWDFISDDNLENTAHYKRSWFGIYTGINNASKTAASTTRGVIRFENVITNEGSGYNKDTGKFTAPYGGVYVFSWTIITRQKEAVATELYVNNVLKGRSFSDARDATGNMDDSASNTIVVRMTNINDYATIDDSIPNTEEITDDAIIDNIKSSRNIETENNDDSSDETEPAPKKRPISDVLSACQIITDHLELSDNSSVASSAFDKVAIRCKMVRYSFLVVA</sequence>
<evidence type="ECO:0000259" key="4">
    <source>
        <dbReference type="PROSITE" id="PS50871"/>
    </source>
</evidence>
<name>A0ABQ9FWZ3_TEGGR</name>
<dbReference type="Gene3D" id="2.60.120.40">
    <property type="match status" value="1"/>
</dbReference>
<feature type="domain" description="C1q" evidence="4">
    <location>
        <begin position="39"/>
        <end position="184"/>
    </location>
</feature>
<dbReference type="PANTHER" id="PTHR15427:SF33">
    <property type="entry name" value="COLLAGEN IV NC1 DOMAIN-CONTAINING PROTEIN"/>
    <property type="match status" value="1"/>
</dbReference>
<keyword evidence="2" id="KW-0964">Secreted</keyword>
<evidence type="ECO:0000256" key="1">
    <source>
        <dbReference type="ARBA" id="ARBA00004613"/>
    </source>
</evidence>
<evidence type="ECO:0000313" key="5">
    <source>
        <dbReference type="EMBL" id="KAJ8321719.1"/>
    </source>
</evidence>
<dbReference type="PANTHER" id="PTHR15427">
    <property type="entry name" value="EMILIN ELASTIN MICROFIBRIL INTERFACE-LOCATED PROTEIN ELASTIN MICROFIBRIL INTERFACER"/>
    <property type="match status" value="1"/>
</dbReference>
<dbReference type="Pfam" id="PF00386">
    <property type="entry name" value="C1q"/>
    <property type="match status" value="1"/>
</dbReference>
<organism evidence="5 6">
    <name type="scientific">Tegillarca granosa</name>
    <name type="common">Malaysian cockle</name>
    <name type="synonym">Anadara granosa</name>
    <dbReference type="NCBI Taxonomy" id="220873"/>
    <lineage>
        <taxon>Eukaryota</taxon>
        <taxon>Metazoa</taxon>
        <taxon>Spiralia</taxon>
        <taxon>Lophotrochozoa</taxon>
        <taxon>Mollusca</taxon>
        <taxon>Bivalvia</taxon>
        <taxon>Autobranchia</taxon>
        <taxon>Pteriomorphia</taxon>
        <taxon>Arcoida</taxon>
        <taxon>Arcoidea</taxon>
        <taxon>Arcidae</taxon>
        <taxon>Tegillarca</taxon>
    </lineage>
</organism>
<dbReference type="InterPro" id="IPR050392">
    <property type="entry name" value="Collagen/C1q_domain"/>
</dbReference>
<feature type="compositionally biased region" description="Acidic residues" evidence="3">
    <location>
        <begin position="181"/>
        <end position="191"/>
    </location>
</feature>
<dbReference type="PRINTS" id="PR00007">
    <property type="entry name" value="COMPLEMNTC1Q"/>
</dbReference>
<comment type="caution">
    <text evidence="5">The sequence shown here is derived from an EMBL/GenBank/DDBJ whole genome shotgun (WGS) entry which is preliminary data.</text>
</comment>
<dbReference type="Proteomes" id="UP001217089">
    <property type="component" value="Unassembled WGS sequence"/>
</dbReference>
<comment type="subcellular location">
    <subcellularLocation>
        <location evidence="1">Secreted</location>
    </subcellularLocation>
</comment>
<keyword evidence="6" id="KW-1185">Reference proteome</keyword>
<protein>
    <recommendedName>
        <fullName evidence="4">C1q domain-containing protein</fullName>
    </recommendedName>
</protein>
<reference evidence="5 6" key="1">
    <citation type="submission" date="2022-12" db="EMBL/GenBank/DDBJ databases">
        <title>Chromosome-level genome of Tegillarca granosa.</title>
        <authorList>
            <person name="Kim J."/>
        </authorList>
    </citation>
    <scope>NUCLEOTIDE SEQUENCE [LARGE SCALE GENOMIC DNA]</scope>
    <source>
        <strain evidence="5">Teg-2019</strain>
        <tissue evidence="5">Adductor muscle</tissue>
    </source>
</reference>